<dbReference type="AlphaFoldDB" id="A0AAX3QMM6"/>
<protein>
    <submittedName>
        <fullName evidence="1">Uncharacterized protein</fullName>
    </submittedName>
</protein>
<organism evidence="1 2">
    <name type="scientific">Parabacteroides distasonis</name>
    <dbReference type="NCBI Taxonomy" id="823"/>
    <lineage>
        <taxon>Bacteria</taxon>
        <taxon>Pseudomonadati</taxon>
        <taxon>Bacteroidota</taxon>
        <taxon>Bacteroidia</taxon>
        <taxon>Bacteroidales</taxon>
        <taxon>Tannerellaceae</taxon>
        <taxon>Parabacteroides</taxon>
    </lineage>
</organism>
<dbReference type="RefSeq" id="WP_128616953.1">
    <property type="nucleotide sequence ID" value="NZ_CAXSKO010000016.1"/>
</dbReference>
<evidence type="ECO:0000313" key="1">
    <source>
        <dbReference type="EMBL" id="WET62390.1"/>
    </source>
</evidence>
<dbReference type="Proteomes" id="UP001221009">
    <property type="component" value="Chromosome"/>
</dbReference>
<dbReference type="EMBL" id="CP120353">
    <property type="protein sequence ID" value="WET62390.1"/>
    <property type="molecule type" value="Genomic_DNA"/>
</dbReference>
<gene>
    <name evidence="1" type="ORF">P2T59_11745</name>
</gene>
<name>A0AAX3QMM6_PARDI</name>
<evidence type="ECO:0000313" key="2">
    <source>
        <dbReference type="Proteomes" id="UP001221009"/>
    </source>
</evidence>
<accession>A0AAX3QMM6</accession>
<sequence>MSELGNIGGSLGNSHYFWIVTGKLSSDVLIKYTRVTGRSSSVHGMFLKYYVIVSREKNGMITMKRENTMIRPFGDNMPGGYRHDSLYLYDNLPFFKYDGNIVPSSGRETSPSYLMRMLFCSDNKAGICHPYRAMSHEPDKPLKRRNSENIKTIINPQFESL</sequence>
<proteinExistence type="predicted"/>
<reference evidence="1" key="1">
    <citation type="submission" date="2023-03" db="EMBL/GenBank/DDBJ databases">
        <title>Parabacteroides distasonis, a bacteria resistant against UC.</title>
        <authorList>
            <person name="Dai W."/>
        </authorList>
    </citation>
    <scope>NUCLEOTIDE SEQUENCE</scope>
    <source>
        <strain evidence="1">F1-28</strain>
    </source>
</reference>